<accession>A0A5C8PB23</accession>
<keyword evidence="3" id="KW-1185">Reference proteome</keyword>
<dbReference type="InterPro" id="IPR015942">
    <property type="entry name" value="Asp/Glu/hydantoin_racemase"/>
</dbReference>
<evidence type="ECO:0008006" key="4">
    <source>
        <dbReference type="Google" id="ProtNLM"/>
    </source>
</evidence>
<dbReference type="EMBL" id="VDUZ01000054">
    <property type="protein sequence ID" value="TXL70743.1"/>
    <property type="molecule type" value="Genomic_DNA"/>
</dbReference>
<name>A0A5C8PB23_9HYPH</name>
<dbReference type="OrthoDB" id="9791723at2"/>
<comment type="similarity">
    <text evidence="1">Belongs to the HyuE racemase family.</text>
</comment>
<dbReference type="GO" id="GO:0047661">
    <property type="term" value="F:amino-acid racemase activity"/>
    <property type="evidence" value="ECO:0007669"/>
    <property type="project" value="InterPro"/>
</dbReference>
<sequence>MATPSRRFRFLLINPYSLAPGSTFRMGAADDGAKEARLPNYANTAPFLADVDWDLHPGAPATHGNWPVETKQEFLSVGANRLPLVHEACASGRYNAIVLLGGGDPGYMEAREIGRSHGIAVTSCAHAQMHVAGLLGNRFSIIDVSETHNMQMYHLVVQYQMTGRCASIRNINFPLPKPHLPDVQPLDVERDKAQRGEASPMLDAAVAEAIAAIEDDGADVILLGCSAAYWMQPLLQQRLQAIGWEAPVLEGYRCAIEVAKSLVSLGIDASGLAFPGERPARWRRKKVF</sequence>
<dbReference type="Pfam" id="PF01177">
    <property type="entry name" value="Asp_Glu_race"/>
    <property type="match status" value="1"/>
</dbReference>
<reference evidence="2 3" key="1">
    <citation type="submission" date="2019-06" db="EMBL/GenBank/DDBJ databases">
        <title>New taxonomy in bacterial strain CC-CFT640, isolated from vineyard.</title>
        <authorList>
            <person name="Lin S.-Y."/>
            <person name="Tsai C.-F."/>
            <person name="Young C.-C."/>
        </authorList>
    </citation>
    <scope>NUCLEOTIDE SEQUENCE [LARGE SCALE GENOMIC DNA]</scope>
    <source>
        <strain evidence="2 3">CC-CFT640</strain>
    </source>
</reference>
<evidence type="ECO:0000313" key="3">
    <source>
        <dbReference type="Proteomes" id="UP000321638"/>
    </source>
</evidence>
<dbReference type="Gene3D" id="3.40.50.12500">
    <property type="match status" value="1"/>
</dbReference>
<evidence type="ECO:0000313" key="2">
    <source>
        <dbReference type="EMBL" id="TXL70743.1"/>
    </source>
</evidence>
<dbReference type="InterPro" id="IPR053714">
    <property type="entry name" value="Iso_Racemase_Enz_sf"/>
</dbReference>
<dbReference type="Proteomes" id="UP000321638">
    <property type="component" value="Unassembled WGS sequence"/>
</dbReference>
<comment type="caution">
    <text evidence="2">The sequence shown here is derived from an EMBL/GenBank/DDBJ whole genome shotgun (WGS) entry which is preliminary data.</text>
</comment>
<protein>
    <recommendedName>
        <fullName evidence="4">Hydantoin racemase</fullName>
    </recommendedName>
</protein>
<evidence type="ECO:0000256" key="1">
    <source>
        <dbReference type="ARBA" id="ARBA00038414"/>
    </source>
</evidence>
<proteinExistence type="inferred from homology"/>
<gene>
    <name evidence="2" type="ORF">FHP25_33215</name>
</gene>
<organism evidence="2 3">
    <name type="scientific">Vineibacter terrae</name>
    <dbReference type="NCBI Taxonomy" id="2586908"/>
    <lineage>
        <taxon>Bacteria</taxon>
        <taxon>Pseudomonadati</taxon>
        <taxon>Pseudomonadota</taxon>
        <taxon>Alphaproteobacteria</taxon>
        <taxon>Hyphomicrobiales</taxon>
        <taxon>Vineibacter</taxon>
    </lineage>
</organism>
<dbReference type="AlphaFoldDB" id="A0A5C8PB23"/>
<dbReference type="RefSeq" id="WP_147851309.1">
    <property type="nucleotide sequence ID" value="NZ_VDUZ01000054.1"/>
</dbReference>